<evidence type="ECO:0008006" key="6">
    <source>
        <dbReference type="Google" id="ProtNLM"/>
    </source>
</evidence>
<reference evidence="4" key="2">
    <citation type="submission" date="2023-06" db="EMBL/GenBank/DDBJ databases">
        <authorList>
            <consortium name="Lawrence Berkeley National Laboratory"/>
            <person name="Haridas S."/>
            <person name="Hensen N."/>
            <person name="Bonometti L."/>
            <person name="Westerberg I."/>
            <person name="Brannstrom I.O."/>
            <person name="Guillou S."/>
            <person name="Cros-Aarteil S."/>
            <person name="Calhoun S."/>
            <person name="Kuo A."/>
            <person name="Mondo S."/>
            <person name="Pangilinan J."/>
            <person name="Riley R."/>
            <person name="Labutti K."/>
            <person name="Andreopoulos B."/>
            <person name="Lipzen A."/>
            <person name="Chen C."/>
            <person name="Yanf M."/>
            <person name="Daum C."/>
            <person name="Ng V."/>
            <person name="Clum A."/>
            <person name="Steindorff A."/>
            <person name="Ohm R."/>
            <person name="Martin F."/>
            <person name="Silar P."/>
            <person name="Natvig D."/>
            <person name="Lalanne C."/>
            <person name="Gautier V."/>
            <person name="Ament-Velasquez S.L."/>
            <person name="Kruys A."/>
            <person name="Hutchinson M.I."/>
            <person name="Powell A.J."/>
            <person name="Barry K."/>
            <person name="Miller A.N."/>
            <person name="Grigoriev I.V."/>
            <person name="Debuchy R."/>
            <person name="Gladieux P."/>
            <person name="Thoren M.H."/>
            <person name="Johannesson H."/>
        </authorList>
    </citation>
    <scope>NUCLEOTIDE SEQUENCE</scope>
    <source>
        <strain evidence="4">CBS 955.72</strain>
    </source>
</reference>
<dbReference type="PROSITE" id="PS50088">
    <property type="entry name" value="ANK_REPEAT"/>
    <property type="match status" value="2"/>
</dbReference>
<organism evidence="4 5">
    <name type="scientific">Lasiosphaeria hispida</name>
    <dbReference type="NCBI Taxonomy" id="260671"/>
    <lineage>
        <taxon>Eukaryota</taxon>
        <taxon>Fungi</taxon>
        <taxon>Dikarya</taxon>
        <taxon>Ascomycota</taxon>
        <taxon>Pezizomycotina</taxon>
        <taxon>Sordariomycetes</taxon>
        <taxon>Sordariomycetidae</taxon>
        <taxon>Sordariales</taxon>
        <taxon>Lasiosphaeriaceae</taxon>
        <taxon>Lasiosphaeria</taxon>
    </lineage>
</organism>
<dbReference type="Proteomes" id="UP001275084">
    <property type="component" value="Unassembled WGS sequence"/>
</dbReference>
<keyword evidence="1" id="KW-0040">ANK repeat</keyword>
<dbReference type="InterPro" id="IPR036770">
    <property type="entry name" value="Ankyrin_rpt-contain_sf"/>
</dbReference>
<dbReference type="EMBL" id="JAUIQD010000002">
    <property type="protein sequence ID" value="KAK3360642.1"/>
    <property type="molecule type" value="Genomic_DNA"/>
</dbReference>
<dbReference type="SMART" id="SM00248">
    <property type="entry name" value="ANK"/>
    <property type="match status" value="3"/>
</dbReference>
<dbReference type="Gene3D" id="1.25.40.20">
    <property type="entry name" value="Ankyrin repeat-containing domain"/>
    <property type="match status" value="1"/>
</dbReference>
<sequence length="1388" mass="154923">MRLLNTDTLEVETIIGQPTSKYAILSHTWDGEELTLQALESGGAGHTKAYRKVADFCRIARANGFRHAWIDTCCIDKTSSAELSEAINSMFQWYREAAVCYTYLADLNSGDDLHLHAALPSCRWFSRGWTLQELLAPKEVHFYDCGWNHRGTKASLTPLLSDITAVRIPALVNSEELYYLPAAEKMSWASRRTTTRVEDMAYCLLGIFDVNMALMYGEGPKAYRRLQEEVMRKTNDMSLLAWIPMAAGGELREIWARSPDEFSWIVAKRATLNVTSQWNTELEITSKGLRVSTLLLEEERAEDERPRVSAPPYHADILDLGCNLSTGLDIAKATDIGIRLRKFGPSLYIRDVDGPPCTQLVLPDKLPQMRFYREFRNYDAEYKQRICDIHFPWHAQFSSPPRAVHGNVWNCANRTLMVGWDTPRHWEAILVDASPLGEILVVCYHLTQDPWVLLVDAKDSLGQRILDSGRNRFDQTDEQSRPGGSRITGAGEVEVVIERLFECRHFDGAATAWSTLTLSRSRSTIDPSDLEDMIALAAGIERDELEEFLQISQSIEDSPPEQLSILSLALYTKTNDMTHLDEALFRAEEAVSAAAAVLSSGQDDKGDQGGSTPRLLGVTIARNPKSFLRATQLRLANILRLALEARFDVGSLGVIASDPELIHEACNNAVAAHIGNKAIAHLLLSHGADVEAEDSDGDIALHTAAGHGSDSVALELLERGVNPVICGGSGLTPMQWALNKGHKKMVQVLLQKNAYPDLADDCRVPLDQIPGGDILRQIELAQEIVFPASSILARMDRMRFVVRAGEGSKHDLELIEPGPGGMLAEPYVAISYCWGRTRKKEDPLTIQVLHREGKPGTTKVRDARASRDVLLRSLEYAEAKGLKRIWIDQECIHQDDEADKRDALQNMHLRQAKTTDLKSRVMADLWFTRAWGFSHREIGGFSFEQKDHFKREGRASESVQFATAGGDDILYTLADEGIEGMFRFGMSSPDGATPSPKEPSTFHARQELSPKLQMSIQGALLVQQFKACTVFSDKLAILGNLTGYPYRIHPGEAVEKKLGFSACVLAMALFNGDLGALFSNDFAFTRGGVKAPSGLLLGETSLGKLVNERSAHSRNRGRIMAGSPCLVLEGRLLVKAVLWLIVPFTLDGLEKEIASPEKGVNVGSKKDPVRFHFFQALARRLIALGRMDILELVVTSVMRRQLASPLELVHLLNELQAWFRNERSWPMGIADETFLERHPPLKGVKVVFPNGKKRKVREWVRDPNARGMDIAIARMELESGDNSDTEPEDILSHIHHAVMRGQPIALGECEVKGETLVSIFTLNPCQRQWVLTPLDELDYEFGQNAWLHMFPKDTFWRAVVYHGSLVPKVVKTRSPHNWRGWFVVGNNP</sequence>
<evidence type="ECO:0000313" key="5">
    <source>
        <dbReference type="Proteomes" id="UP001275084"/>
    </source>
</evidence>
<feature type="repeat" description="ANK" evidence="1">
    <location>
        <begin position="729"/>
        <end position="761"/>
    </location>
</feature>
<dbReference type="Pfam" id="PF12796">
    <property type="entry name" value="Ank_2"/>
    <property type="match status" value="1"/>
</dbReference>
<reference evidence="4" key="1">
    <citation type="journal article" date="2023" name="Mol. Phylogenet. Evol.">
        <title>Genome-scale phylogeny and comparative genomics of the fungal order Sordariales.</title>
        <authorList>
            <person name="Hensen N."/>
            <person name="Bonometti L."/>
            <person name="Westerberg I."/>
            <person name="Brannstrom I.O."/>
            <person name="Guillou S."/>
            <person name="Cros-Aarteil S."/>
            <person name="Calhoun S."/>
            <person name="Haridas S."/>
            <person name="Kuo A."/>
            <person name="Mondo S."/>
            <person name="Pangilinan J."/>
            <person name="Riley R."/>
            <person name="LaButti K."/>
            <person name="Andreopoulos B."/>
            <person name="Lipzen A."/>
            <person name="Chen C."/>
            <person name="Yan M."/>
            <person name="Daum C."/>
            <person name="Ng V."/>
            <person name="Clum A."/>
            <person name="Steindorff A."/>
            <person name="Ohm R.A."/>
            <person name="Martin F."/>
            <person name="Silar P."/>
            <person name="Natvig D.O."/>
            <person name="Lalanne C."/>
            <person name="Gautier V."/>
            <person name="Ament-Velasquez S.L."/>
            <person name="Kruys A."/>
            <person name="Hutchinson M.I."/>
            <person name="Powell A.J."/>
            <person name="Barry K."/>
            <person name="Miller A.N."/>
            <person name="Grigoriev I.V."/>
            <person name="Debuchy R."/>
            <person name="Gladieux P."/>
            <person name="Hiltunen Thoren M."/>
            <person name="Johannesson H."/>
        </authorList>
    </citation>
    <scope>NUCLEOTIDE SEQUENCE</scope>
    <source>
        <strain evidence="4">CBS 955.72</strain>
    </source>
</reference>
<dbReference type="PANTHER" id="PTHR10622:SF12">
    <property type="entry name" value="HET DOMAIN-CONTAINING PROTEIN"/>
    <property type="match status" value="1"/>
</dbReference>
<dbReference type="PANTHER" id="PTHR10622">
    <property type="entry name" value="HET DOMAIN-CONTAINING PROTEIN"/>
    <property type="match status" value="1"/>
</dbReference>
<evidence type="ECO:0000256" key="1">
    <source>
        <dbReference type="PROSITE-ProRule" id="PRU00023"/>
    </source>
</evidence>
<evidence type="ECO:0000313" key="4">
    <source>
        <dbReference type="EMBL" id="KAK3360642.1"/>
    </source>
</evidence>
<evidence type="ECO:0000259" key="2">
    <source>
        <dbReference type="Pfam" id="PF06985"/>
    </source>
</evidence>
<proteinExistence type="predicted"/>
<protein>
    <recommendedName>
        <fullName evidence="6">Heterokaryon incompatibility domain-containing protein</fullName>
    </recommendedName>
</protein>
<dbReference type="InterPro" id="IPR002110">
    <property type="entry name" value="Ankyrin_rpt"/>
</dbReference>
<dbReference type="InterPro" id="IPR058525">
    <property type="entry name" value="DUF8212"/>
</dbReference>
<dbReference type="InterPro" id="IPR010730">
    <property type="entry name" value="HET"/>
</dbReference>
<dbReference type="PROSITE" id="PS50297">
    <property type="entry name" value="ANK_REP_REGION"/>
    <property type="match status" value="2"/>
</dbReference>
<gene>
    <name evidence="4" type="ORF">B0T25DRAFT_515893</name>
</gene>
<dbReference type="Pfam" id="PF06985">
    <property type="entry name" value="HET"/>
    <property type="match status" value="2"/>
</dbReference>
<dbReference type="Pfam" id="PF26640">
    <property type="entry name" value="DUF8212"/>
    <property type="match status" value="1"/>
</dbReference>
<feature type="domain" description="DUF8212" evidence="3">
    <location>
        <begin position="221"/>
        <end position="252"/>
    </location>
</feature>
<feature type="domain" description="Heterokaryon incompatibility" evidence="2">
    <location>
        <begin position="22"/>
        <end position="109"/>
    </location>
</feature>
<comment type="caution">
    <text evidence="4">The sequence shown here is derived from an EMBL/GenBank/DDBJ whole genome shotgun (WGS) entry which is preliminary data.</text>
</comment>
<keyword evidence="5" id="KW-1185">Reference proteome</keyword>
<evidence type="ECO:0000259" key="3">
    <source>
        <dbReference type="Pfam" id="PF26640"/>
    </source>
</evidence>
<accession>A0AAJ0HSS4</accession>
<dbReference type="SUPFAM" id="SSF48403">
    <property type="entry name" value="Ankyrin repeat"/>
    <property type="match status" value="1"/>
</dbReference>
<feature type="repeat" description="ANK" evidence="1">
    <location>
        <begin position="696"/>
        <end position="722"/>
    </location>
</feature>
<name>A0AAJ0HSS4_9PEZI</name>
<feature type="domain" description="Heterokaryon incompatibility" evidence="2">
    <location>
        <begin position="827"/>
        <end position="908"/>
    </location>
</feature>